<protein>
    <submittedName>
        <fullName evidence="3">DUF1524 domain-containing protein</fullName>
    </submittedName>
</protein>
<name>A0A975Y1N0_9ACTN</name>
<feature type="compositionally biased region" description="Polar residues" evidence="1">
    <location>
        <begin position="146"/>
        <end position="159"/>
    </location>
</feature>
<gene>
    <name evidence="3" type="ORF">KRR39_08065</name>
</gene>
<proteinExistence type="predicted"/>
<evidence type="ECO:0000313" key="3">
    <source>
        <dbReference type="EMBL" id="QWZ09683.1"/>
    </source>
</evidence>
<evidence type="ECO:0000313" key="4">
    <source>
        <dbReference type="Proteomes" id="UP000683575"/>
    </source>
</evidence>
<evidence type="ECO:0000259" key="2">
    <source>
        <dbReference type="SMART" id="SM00894"/>
    </source>
</evidence>
<organism evidence="3 4">
    <name type="scientific">Nocardioides panacis</name>
    <dbReference type="NCBI Taxonomy" id="2849501"/>
    <lineage>
        <taxon>Bacteria</taxon>
        <taxon>Bacillati</taxon>
        <taxon>Actinomycetota</taxon>
        <taxon>Actinomycetes</taxon>
        <taxon>Propionibacteriales</taxon>
        <taxon>Nocardioidaceae</taxon>
        <taxon>Nocardioides</taxon>
    </lineage>
</organism>
<dbReference type="Pfam" id="PF05901">
    <property type="entry name" value="Excalibur"/>
    <property type="match status" value="1"/>
</dbReference>
<reference evidence="3" key="1">
    <citation type="submission" date="2021-06" db="EMBL/GenBank/DDBJ databases">
        <title>Complete genome sequence of Nocardioides sp. G188.</title>
        <authorList>
            <person name="Im W.-T."/>
        </authorList>
    </citation>
    <scope>NUCLEOTIDE SEQUENCE</scope>
    <source>
        <strain evidence="3">G188</strain>
    </source>
</reference>
<dbReference type="Proteomes" id="UP000683575">
    <property type="component" value="Chromosome"/>
</dbReference>
<accession>A0A975Y1N0</accession>
<dbReference type="InterPro" id="IPR008613">
    <property type="entry name" value="Excalibur_Ca-bd_domain"/>
</dbReference>
<keyword evidence="4" id="KW-1185">Reference proteome</keyword>
<feature type="region of interest" description="Disordered" evidence="1">
    <location>
        <begin position="141"/>
        <end position="170"/>
    </location>
</feature>
<dbReference type="InterPro" id="IPR011089">
    <property type="entry name" value="GmrSD_C"/>
</dbReference>
<sequence>MFPSIPAESLVKVRGCDIQRGKWRSYYDGAVTRDSTSFDIDHLVPLAEAWDSGARRWNAETRKRYANDLGDRRSLVAVSASSNRSKSDQDPAEWMPDLGQCQYVRQWVAVKIRWTLKVDAAEKRALLAQAKHCANTTVTVRRAATGRSSSGPASGTARSPQAPAPSRGSDPQFSYCYQAIAAGYGPYVRGRDPEYAWYTDSDGDGRVCE</sequence>
<dbReference type="PANTHER" id="PTHR24094:SF15">
    <property type="entry name" value="AMP-DEPENDENT SYNTHETASE_LIGASE DOMAIN-CONTAINING PROTEIN-RELATED"/>
    <property type="match status" value="1"/>
</dbReference>
<dbReference type="SMART" id="SM00894">
    <property type="entry name" value="Excalibur"/>
    <property type="match status" value="1"/>
</dbReference>
<dbReference type="Pfam" id="PF07510">
    <property type="entry name" value="GmrSD_C"/>
    <property type="match status" value="1"/>
</dbReference>
<dbReference type="AlphaFoldDB" id="A0A975Y1N0"/>
<dbReference type="EMBL" id="CP077062">
    <property type="protein sequence ID" value="QWZ09683.1"/>
    <property type="molecule type" value="Genomic_DNA"/>
</dbReference>
<feature type="domain" description="Excalibur calcium-binding" evidence="2">
    <location>
        <begin position="172"/>
        <end position="209"/>
    </location>
</feature>
<dbReference type="KEGG" id="nps:KRR39_08065"/>
<evidence type="ECO:0000256" key="1">
    <source>
        <dbReference type="SAM" id="MobiDB-lite"/>
    </source>
</evidence>
<dbReference type="PANTHER" id="PTHR24094">
    <property type="entry name" value="SECRETED PROTEIN"/>
    <property type="match status" value="1"/>
</dbReference>